<evidence type="ECO:0000313" key="2">
    <source>
        <dbReference type="EMBL" id="KKS07863.1"/>
    </source>
</evidence>
<dbReference type="EMBL" id="LCBF01000001">
    <property type="protein sequence ID" value="KKS07863.1"/>
    <property type="molecule type" value="Genomic_DNA"/>
</dbReference>
<sequence>MFNTVCINSVGLILDIIAGLMLWKYGLPENINRKGEQALLLEGIDEAEKRKAKKYDSYSKIAVILLVIGFFLQLISNYI</sequence>
<accession>A0A0G0Z4H0</accession>
<keyword evidence="1" id="KW-1133">Transmembrane helix</keyword>
<protein>
    <submittedName>
        <fullName evidence="2">Uncharacterized protein</fullName>
    </submittedName>
</protein>
<feature type="transmembrane region" description="Helical" evidence="1">
    <location>
        <begin position="6"/>
        <end position="25"/>
    </location>
</feature>
<evidence type="ECO:0000313" key="3">
    <source>
        <dbReference type="Proteomes" id="UP000034544"/>
    </source>
</evidence>
<dbReference type="Proteomes" id="UP000034544">
    <property type="component" value="Unassembled WGS sequence"/>
</dbReference>
<proteinExistence type="predicted"/>
<gene>
    <name evidence="2" type="ORF">UU59_C0001G0036</name>
</gene>
<name>A0A0G0Z4H0_UNCKA</name>
<comment type="caution">
    <text evidence="2">The sequence shown here is derived from an EMBL/GenBank/DDBJ whole genome shotgun (WGS) entry which is preliminary data.</text>
</comment>
<keyword evidence="1" id="KW-0472">Membrane</keyword>
<feature type="transmembrane region" description="Helical" evidence="1">
    <location>
        <begin position="58"/>
        <end position="76"/>
    </location>
</feature>
<organism evidence="2 3">
    <name type="scientific">candidate division WWE3 bacterium GW2011_GWE1_41_27</name>
    <dbReference type="NCBI Taxonomy" id="1619131"/>
    <lineage>
        <taxon>Bacteria</taxon>
        <taxon>Katanobacteria</taxon>
    </lineage>
</organism>
<reference evidence="2 3" key="1">
    <citation type="journal article" date="2015" name="Nature">
        <title>rRNA introns, odd ribosomes, and small enigmatic genomes across a large radiation of phyla.</title>
        <authorList>
            <person name="Brown C.T."/>
            <person name="Hug L.A."/>
            <person name="Thomas B.C."/>
            <person name="Sharon I."/>
            <person name="Castelle C.J."/>
            <person name="Singh A."/>
            <person name="Wilkins M.J."/>
            <person name="Williams K.H."/>
            <person name="Banfield J.F."/>
        </authorList>
    </citation>
    <scope>NUCLEOTIDE SEQUENCE [LARGE SCALE GENOMIC DNA]</scope>
</reference>
<evidence type="ECO:0000256" key="1">
    <source>
        <dbReference type="SAM" id="Phobius"/>
    </source>
</evidence>
<dbReference type="AlphaFoldDB" id="A0A0G0Z4H0"/>
<keyword evidence="1" id="KW-0812">Transmembrane</keyword>